<reference evidence="28" key="2">
    <citation type="submission" date="2025-09" db="UniProtKB">
        <authorList>
            <consortium name="Ensembl"/>
        </authorList>
    </citation>
    <scope>IDENTIFICATION</scope>
</reference>
<evidence type="ECO:0000259" key="26">
    <source>
        <dbReference type="PROSITE" id="PS50041"/>
    </source>
</evidence>
<evidence type="ECO:0000256" key="23">
    <source>
        <dbReference type="PROSITE-ProRule" id="PRU00076"/>
    </source>
</evidence>
<dbReference type="SMART" id="SM00181">
    <property type="entry name" value="EGF"/>
    <property type="match status" value="1"/>
</dbReference>
<dbReference type="InterPro" id="IPR016186">
    <property type="entry name" value="C-type_lectin-like/link_sf"/>
</dbReference>
<keyword evidence="4 23" id="KW-0245">EGF-like domain</keyword>
<feature type="disulfide bond" evidence="24">
    <location>
        <begin position="439"/>
        <end position="466"/>
    </location>
</feature>
<dbReference type="PANTHER" id="PTHR19325">
    <property type="entry name" value="COMPLEMENT COMPONENT-RELATED SUSHI DOMAIN-CONTAINING"/>
    <property type="match status" value="1"/>
</dbReference>
<evidence type="ECO:0000256" key="13">
    <source>
        <dbReference type="ARBA" id="ARBA00022989"/>
    </source>
</evidence>
<comment type="subcellular location">
    <subcellularLocation>
        <location evidence="1">Cell membrane</location>
        <topology evidence="1">Single-pass type I membrane protein</topology>
    </subcellularLocation>
</comment>
<dbReference type="PROSITE" id="PS50041">
    <property type="entry name" value="C_TYPE_LECTIN_2"/>
    <property type="match status" value="1"/>
</dbReference>
<keyword evidence="8" id="KW-0732">Signal</keyword>
<evidence type="ECO:0000256" key="12">
    <source>
        <dbReference type="ARBA" id="ARBA00022889"/>
    </source>
</evidence>
<comment type="similarity">
    <text evidence="2">Belongs to the selectin/LECAM family.</text>
</comment>
<dbReference type="GO" id="GO:0030246">
    <property type="term" value="F:carbohydrate binding"/>
    <property type="evidence" value="ECO:0007669"/>
    <property type="project" value="UniProtKB-KW"/>
</dbReference>
<keyword evidence="16" id="KW-0325">Glycoprotein</keyword>
<comment type="caution">
    <text evidence="23">Lacks conserved residue(s) required for the propagation of feature annotation.</text>
</comment>
<evidence type="ECO:0000256" key="19">
    <source>
        <dbReference type="ARBA" id="ARBA00041401"/>
    </source>
</evidence>
<reference evidence="28" key="1">
    <citation type="submission" date="2025-08" db="UniProtKB">
        <authorList>
            <consortium name="Ensembl"/>
        </authorList>
    </citation>
    <scope>IDENTIFICATION</scope>
</reference>
<proteinExistence type="inferred from homology"/>
<feature type="domain" description="Sushi" evidence="27">
    <location>
        <begin position="282"/>
        <end position="343"/>
    </location>
</feature>
<sequence>LIRSQILSTNKDDKGAWTYNYSTIPSRRWPEARQWCLQHFTDMVPIRNKEESDFINDLLPFNTRYYWIGIVKKDGEWIWQDTSEKVPKEAQNWAPEEPDNIADQNCVEIYIKREKDTAKWNNESCRKKKGTVCYATSCRQDSCSANADCVETIGNYTCQCHPGFLGSRCEEAITCKPLLDPEQGSYYCFNPYGSNRFNSSCRFHCELGFQLVGVPQLLCQASGHWNHPVPLCQVKRCSPVFFPVTGNVTCVDPLEPFSFGSRCNFTCQEGYYPTRDNTFTSKRCPALSTPSNGSLVCSDPHGEFSFGSQCKSTCEEGFLLNGTADTECTSLGMWSADIPGCLAKRCSTLSSPSHGSLVCSDPHGEFSFGSRCTSTCEEGFLLNGTADTECTSLGMWSTDTPRCLAQPCPLLAKAPQNGRMNCSHPYSSFSFGSHCDFECDEGFWLRGTQTMTCNNSGHWSQDLPTCQREVDPMSVITISFLFTSQLYSASPFVPCLYPCL</sequence>
<evidence type="ECO:0000256" key="7">
    <source>
        <dbReference type="ARBA" id="ARBA00022723"/>
    </source>
</evidence>
<dbReference type="GO" id="GO:0046872">
    <property type="term" value="F:metal ion binding"/>
    <property type="evidence" value="ECO:0007669"/>
    <property type="project" value="UniProtKB-KW"/>
</dbReference>
<dbReference type="InterPro" id="IPR000742">
    <property type="entry name" value="EGF"/>
</dbReference>
<evidence type="ECO:0000313" key="28">
    <source>
        <dbReference type="Ensembl" id="ENSSLUP00000037390.1"/>
    </source>
</evidence>
<evidence type="ECO:0000256" key="24">
    <source>
        <dbReference type="PROSITE-ProRule" id="PRU00302"/>
    </source>
</evidence>
<keyword evidence="29" id="KW-1185">Reference proteome</keyword>
<dbReference type="PRINTS" id="PR00343">
    <property type="entry name" value="SELECTIN"/>
</dbReference>
<evidence type="ECO:0000256" key="5">
    <source>
        <dbReference type="ARBA" id="ARBA00022659"/>
    </source>
</evidence>
<dbReference type="FunFam" id="2.10.70.10:FF:000001">
    <property type="entry name" value="Selectin P"/>
    <property type="match status" value="4"/>
</dbReference>
<keyword evidence="6" id="KW-0812">Transmembrane</keyword>
<feature type="disulfide bond" evidence="24">
    <location>
        <begin position="205"/>
        <end position="232"/>
    </location>
</feature>
<dbReference type="Gene3D" id="3.10.100.10">
    <property type="entry name" value="Mannose-Binding Protein A, subunit A"/>
    <property type="match status" value="1"/>
</dbReference>
<dbReference type="AlphaFoldDB" id="A0A8C9ZIU0"/>
<dbReference type="SUPFAM" id="SSF56436">
    <property type="entry name" value="C-type lectin-like"/>
    <property type="match status" value="1"/>
</dbReference>
<keyword evidence="10" id="KW-0677">Repeat</keyword>
<dbReference type="InterPro" id="IPR000436">
    <property type="entry name" value="Sushi_SCR_CCP_dom"/>
</dbReference>
<dbReference type="PROSITE" id="PS00615">
    <property type="entry name" value="C_TYPE_LECTIN_1"/>
    <property type="match status" value="1"/>
</dbReference>
<evidence type="ECO:0000256" key="6">
    <source>
        <dbReference type="ARBA" id="ARBA00022692"/>
    </source>
</evidence>
<evidence type="ECO:0000256" key="11">
    <source>
        <dbReference type="ARBA" id="ARBA00022837"/>
    </source>
</evidence>
<keyword evidence="9" id="KW-0430">Lectin</keyword>
<dbReference type="GO" id="GO:0005886">
    <property type="term" value="C:plasma membrane"/>
    <property type="evidence" value="ECO:0007669"/>
    <property type="project" value="UniProtKB-SubCell"/>
</dbReference>
<feature type="disulfide bond" evidence="24">
    <location>
        <begin position="376"/>
        <end position="403"/>
    </location>
</feature>
<name>A0A8C9ZIU0_SANLU</name>
<keyword evidence="13" id="KW-1133">Transmembrane helix</keyword>
<dbReference type="InterPro" id="IPR018378">
    <property type="entry name" value="C-type_lectin_CS"/>
</dbReference>
<comment type="function">
    <text evidence="22">Cell-surface glycoprotein having a role in immunoadhesion. Mediates in the adhesion of blood neutrophils in cytokine-activated endothelium through interaction with SELPLG/PSGL1. May have a role in capillary morphogenesis.</text>
</comment>
<evidence type="ECO:0000256" key="2">
    <source>
        <dbReference type="ARBA" id="ARBA00007360"/>
    </source>
</evidence>
<dbReference type="InterPro" id="IPR050350">
    <property type="entry name" value="Compl-Cell_Adhes-Reg"/>
</dbReference>
<evidence type="ECO:0000256" key="9">
    <source>
        <dbReference type="ARBA" id="ARBA00022734"/>
    </source>
</evidence>
<dbReference type="GO" id="GO:0007155">
    <property type="term" value="P:cell adhesion"/>
    <property type="evidence" value="ECO:0007669"/>
    <property type="project" value="UniProtKB-KW"/>
</dbReference>
<keyword evidence="7" id="KW-0479">Metal-binding</keyword>
<keyword evidence="15 23" id="KW-1015">Disulfide bond</keyword>
<dbReference type="SUPFAM" id="SSF57535">
    <property type="entry name" value="Complement control module/SCR domain"/>
    <property type="match status" value="5"/>
</dbReference>
<dbReference type="InterPro" id="IPR016187">
    <property type="entry name" value="CTDL_fold"/>
</dbReference>
<keyword evidence="14" id="KW-0472">Membrane</keyword>
<feature type="domain" description="EGF-like" evidence="25">
    <location>
        <begin position="134"/>
        <end position="170"/>
    </location>
</feature>
<protein>
    <recommendedName>
        <fullName evidence="18">E-selectin</fullName>
    </recommendedName>
    <alternativeName>
        <fullName evidence="19">CD62 antigen-like family member E</fullName>
    </alternativeName>
    <alternativeName>
        <fullName evidence="20">Endothelial leukocyte adhesion molecule 1</fullName>
    </alternativeName>
    <alternativeName>
        <fullName evidence="21">Leukocyte-endothelial cell adhesion molecule 2</fullName>
    </alternativeName>
</protein>
<feature type="disulfide bond" evidence="23">
    <location>
        <begin position="160"/>
        <end position="169"/>
    </location>
</feature>
<dbReference type="SMART" id="SM00034">
    <property type="entry name" value="CLECT"/>
    <property type="match status" value="1"/>
</dbReference>
<feature type="disulfide bond" evidence="24">
    <location>
        <begin position="314"/>
        <end position="341"/>
    </location>
</feature>
<keyword evidence="12" id="KW-0130">Cell adhesion</keyword>
<dbReference type="InterPro" id="IPR035976">
    <property type="entry name" value="Sushi/SCR/CCP_sf"/>
</dbReference>
<feature type="domain" description="Sushi" evidence="27">
    <location>
        <begin position="406"/>
        <end position="468"/>
    </location>
</feature>
<dbReference type="PROSITE" id="PS50026">
    <property type="entry name" value="EGF_3"/>
    <property type="match status" value="1"/>
</dbReference>
<dbReference type="Gene3D" id="2.10.25.10">
    <property type="entry name" value="Laminin"/>
    <property type="match status" value="1"/>
</dbReference>
<keyword evidence="5 24" id="KW-0768">Sushi</keyword>
<dbReference type="InterPro" id="IPR001304">
    <property type="entry name" value="C-type_lectin-like"/>
</dbReference>
<dbReference type="CDD" id="cd00033">
    <property type="entry name" value="CCP"/>
    <property type="match status" value="4"/>
</dbReference>
<evidence type="ECO:0000256" key="21">
    <source>
        <dbReference type="ARBA" id="ARBA00043124"/>
    </source>
</evidence>
<dbReference type="Pfam" id="PF00084">
    <property type="entry name" value="Sushi"/>
    <property type="match status" value="5"/>
</dbReference>
<evidence type="ECO:0000256" key="10">
    <source>
        <dbReference type="ARBA" id="ARBA00022737"/>
    </source>
</evidence>
<evidence type="ECO:0000313" key="29">
    <source>
        <dbReference type="Proteomes" id="UP000694568"/>
    </source>
</evidence>
<dbReference type="PROSITE" id="PS50923">
    <property type="entry name" value="SUSHI"/>
    <property type="match status" value="4"/>
</dbReference>
<dbReference type="PANTHER" id="PTHR19325:SF493">
    <property type="entry name" value="E-SELECTIN"/>
    <property type="match status" value="1"/>
</dbReference>
<evidence type="ECO:0000256" key="3">
    <source>
        <dbReference type="ARBA" id="ARBA00022475"/>
    </source>
</evidence>
<dbReference type="InterPro" id="IPR002396">
    <property type="entry name" value="Selectin_superfamily"/>
</dbReference>
<dbReference type="GeneTree" id="ENSGT00940000160168"/>
<evidence type="ECO:0000256" key="20">
    <source>
        <dbReference type="ARBA" id="ARBA00042113"/>
    </source>
</evidence>
<dbReference type="CDD" id="cd00054">
    <property type="entry name" value="EGF_CA"/>
    <property type="match status" value="1"/>
</dbReference>
<dbReference type="PROSITE" id="PS00022">
    <property type="entry name" value="EGF_1"/>
    <property type="match status" value="1"/>
</dbReference>
<evidence type="ECO:0000259" key="25">
    <source>
        <dbReference type="PROSITE" id="PS50026"/>
    </source>
</evidence>
<evidence type="ECO:0000259" key="27">
    <source>
        <dbReference type="PROSITE" id="PS50923"/>
    </source>
</evidence>
<dbReference type="SMART" id="SM00032">
    <property type="entry name" value="CCP"/>
    <property type="match status" value="5"/>
</dbReference>
<dbReference type="Pfam" id="PF00059">
    <property type="entry name" value="Lectin_C"/>
    <property type="match status" value="1"/>
</dbReference>
<accession>A0A8C9ZIU0</accession>
<dbReference type="Proteomes" id="UP000694568">
    <property type="component" value="Unplaced"/>
</dbReference>
<evidence type="ECO:0000256" key="22">
    <source>
        <dbReference type="ARBA" id="ARBA00045695"/>
    </source>
</evidence>
<evidence type="ECO:0000256" key="18">
    <source>
        <dbReference type="ARBA" id="ARBA00040812"/>
    </source>
</evidence>
<evidence type="ECO:0000256" key="17">
    <source>
        <dbReference type="ARBA" id="ARBA00038738"/>
    </source>
</evidence>
<dbReference type="Gene3D" id="2.10.70.10">
    <property type="entry name" value="Complement Module, domain 1"/>
    <property type="match status" value="5"/>
</dbReference>
<feature type="domain" description="Sushi" evidence="27">
    <location>
        <begin position="173"/>
        <end position="234"/>
    </location>
</feature>
<evidence type="ECO:0000256" key="1">
    <source>
        <dbReference type="ARBA" id="ARBA00004251"/>
    </source>
</evidence>
<comment type="subunit">
    <text evidence="17">Interacts with SELPLG/PSGL1 and PODXL2 through the sialyl Lewis X epitope. SELPLG sulfation appears not to be required for this interaction.</text>
</comment>
<evidence type="ECO:0000256" key="16">
    <source>
        <dbReference type="ARBA" id="ARBA00023180"/>
    </source>
</evidence>
<evidence type="ECO:0000256" key="4">
    <source>
        <dbReference type="ARBA" id="ARBA00022536"/>
    </source>
</evidence>
<keyword evidence="11" id="KW-0106">Calcium</keyword>
<feature type="domain" description="Sushi" evidence="27">
    <location>
        <begin position="344"/>
        <end position="405"/>
    </location>
</feature>
<evidence type="ECO:0000256" key="15">
    <source>
        <dbReference type="ARBA" id="ARBA00023157"/>
    </source>
</evidence>
<evidence type="ECO:0000256" key="8">
    <source>
        <dbReference type="ARBA" id="ARBA00022729"/>
    </source>
</evidence>
<dbReference type="Ensembl" id="ENSSLUT00000038543.1">
    <property type="protein sequence ID" value="ENSSLUP00000037390.1"/>
    <property type="gene ID" value="ENSSLUG00000016635.1"/>
</dbReference>
<dbReference type="PROSITE" id="PS01186">
    <property type="entry name" value="EGF_2"/>
    <property type="match status" value="1"/>
</dbReference>
<keyword evidence="3" id="KW-1003">Cell membrane</keyword>
<evidence type="ECO:0000256" key="14">
    <source>
        <dbReference type="ARBA" id="ARBA00023136"/>
    </source>
</evidence>
<organism evidence="28 29">
    <name type="scientific">Sander lucioperca</name>
    <name type="common">Pike-perch</name>
    <name type="synonym">Perca lucioperca</name>
    <dbReference type="NCBI Taxonomy" id="283035"/>
    <lineage>
        <taxon>Eukaryota</taxon>
        <taxon>Metazoa</taxon>
        <taxon>Chordata</taxon>
        <taxon>Craniata</taxon>
        <taxon>Vertebrata</taxon>
        <taxon>Euteleostomi</taxon>
        <taxon>Actinopterygii</taxon>
        <taxon>Neopterygii</taxon>
        <taxon>Teleostei</taxon>
        <taxon>Neoteleostei</taxon>
        <taxon>Acanthomorphata</taxon>
        <taxon>Eupercaria</taxon>
        <taxon>Perciformes</taxon>
        <taxon>Percoidei</taxon>
        <taxon>Percidae</taxon>
        <taxon>Luciopercinae</taxon>
        <taxon>Sander</taxon>
    </lineage>
</organism>
<feature type="domain" description="C-type lectin" evidence="26">
    <location>
        <begin position="14"/>
        <end position="134"/>
    </location>
</feature>